<comment type="function">
    <text evidence="2">Catalyzes the Claisen rearrangement of chorismate to prephenate and the decarboxylation/dehydration of prephenate to phenylpyruvate.</text>
</comment>
<dbReference type="GO" id="GO:0004664">
    <property type="term" value="F:prephenate dehydratase activity"/>
    <property type="evidence" value="ECO:0007669"/>
    <property type="project" value="UniProtKB-EC"/>
</dbReference>
<evidence type="ECO:0000256" key="14">
    <source>
        <dbReference type="ARBA" id="ARBA00023239"/>
    </source>
</evidence>
<dbReference type="CDD" id="cd13630">
    <property type="entry name" value="PBP2_PDT_1"/>
    <property type="match status" value="1"/>
</dbReference>
<keyword evidence="9" id="KW-0963">Cytoplasm</keyword>
<dbReference type="GO" id="GO:0004106">
    <property type="term" value="F:chorismate mutase activity"/>
    <property type="evidence" value="ECO:0007669"/>
    <property type="project" value="UniProtKB-EC"/>
</dbReference>
<sequence>MADAHSPSDAPRRLAAIRGEIDSVDQELLALFNRRAALSLEVGRIKAGDPGIVFKPLREREVLDGLARRNGGPLPEDHLRAIWREIFSSSRALQRPQNVAYLGPEGTFSYFAGVEYLGHAASFHPCNDLPQVFADVHSGRCELGVVPLENSLQGTVGVSFDLFLKYDVHIQAELFSPISHCLLSHAASLAEITTVYSHPQPLAQCGGWLRSHLPQAGLIPVESTAAAARMAAATPQSAAIGNGKLADMTGLSILARRIEDEPGNWTRFVIIGPRPVGQLDKLPRTTPVPGHTGADKTSMLFTLPDKSGALSGVLSLLAEHKINMRKLESRPLRGQCWKYVFFTDVECDLTAPQYEDLLQKLAETCTSFRILGSYATGPQLDRIGLDDVEDGHA</sequence>
<evidence type="ECO:0000313" key="24">
    <source>
        <dbReference type="Proteomes" id="UP000186323"/>
    </source>
</evidence>
<dbReference type="EC" id="4.2.1.51" evidence="7"/>
<dbReference type="GO" id="GO:0046417">
    <property type="term" value="P:chorismate metabolic process"/>
    <property type="evidence" value="ECO:0007669"/>
    <property type="project" value="InterPro"/>
</dbReference>
<dbReference type="OrthoDB" id="9802281at2"/>
<dbReference type="Pfam" id="PF00800">
    <property type="entry name" value="PDT"/>
    <property type="match status" value="1"/>
</dbReference>
<dbReference type="KEGG" id="dpg:DESPIGER_2216"/>
<evidence type="ECO:0000256" key="7">
    <source>
        <dbReference type="ARBA" id="ARBA00013147"/>
    </source>
</evidence>
<comment type="subcellular location">
    <subcellularLocation>
        <location evidence="3">Cytoplasm</location>
    </subcellularLocation>
</comment>
<keyword evidence="13 23" id="KW-0413">Isomerase</keyword>
<dbReference type="PANTHER" id="PTHR21022:SF19">
    <property type="entry name" value="PREPHENATE DEHYDRATASE-RELATED"/>
    <property type="match status" value="1"/>
</dbReference>
<organism evidence="23 24">
    <name type="scientific">Desulfovibrio piger</name>
    <dbReference type="NCBI Taxonomy" id="901"/>
    <lineage>
        <taxon>Bacteria</taxon>
        <taxon>Pseudomonadati</taxon>
        <taxon>Thermodesulfobacteriota</taxon>
        <taxon>Desulfovibrionia</taxon>
        <taxon>Desulfovibrionales</taxon>
        <taxon>Desulfovibrionaceae</taxon>
        <taxon>Desulfovibrio</taxon>
    </lineage>
</organism>
<evidence type="ECO:0000256" key="11">
    <source>
        <dbReference type="ARBA" id="ARBA00023141"/>
    </source>
</evidence>
<name>A0A1K1LKL6_9BACT</name>
<gene>
    <name evidence="23" type="ORF">DESPIGER_2216</name>
</gene>
<keyword evidence="24" id="KW-1185">Reference proteome</keyword>
<dbReference type="Gene3D" id="1.20.59.10">
    <property type="entry name" value="Chorismate mutase"/>
    <property type="match status" value="1"/>
</dbReference>
<dbReference type="PROSITE" id="PS51671">
    <property type="entry name" value="ACT"/>
    <property type="match status" value="1"/>
</dbReference>
<reference evidence="24" key="1">
    <citation type="submission" date="2016-10" db="EMBL/GenBank/DDBJ databases">
        <authorList>
            <person name="Wegmann U."/>
        </authorList>
    </citation>
    <scope>NUCLEOTIDE SEQUENCE [LARGE SCALE GENOMIC DNA]</scope>
</reference>
<feature type="site" description="Essential for prephenate dehydratase activity" evidence="19">
    <location>
        <position position="266"/>
    </location>
</feature>
<evidence type="ECO:0000256" key="9">
    <source>
        <dbReference type="ARBA" id="ARBA00022490"/>
    </source>
</evidence>
<evidence type="ECO:0000313" key="23">
    <source>
        <dbReference type="EMBL" id="SFV74038.1"/>
    </source>
</evidence>
<evidence type="ECO:0000256" key="10">
    <source>
        <dbReference type="ARBA" id="ARBA00022605"/>
    </source>
</evidence>
<keyword evidence="12" id="KW-0584">Phenylalanine biosynthesis</keyword>
<comment type="catalytic activity">
    <reaction evidence="18">
        <text>prephenate + H(+) = 3-phenylpyruvate + CO2 + H2O</text>
        <dbReference type="Rhea" id="RHEA:21648"/>
        <dbReference type="ChEBI" id="CHEBI:15377"/>
        <dbReference type="ChEBI" id="CHEBI:15378"/>
        <dbReference type="ChEBI" id="CHEBI:16526"/>
        <dbReference type="ChEBI" id="CHEBI:18005"/>
        <dbReference type="ChEBI" id="CHEBI:29934"/>
        <dbReference type="EC" id="4.2.1.51"/>
    </reaction>
</comment>
<dbReference type="SUPFAM" id="SSF48600">
    <property type="entry name" value="Chorismate mutase II"/>
    <property type="match status" value="1"/>
</dbReference>
<dbReference type="UniPathway" id="UPA00121">
    <property type="reaction ID" value="UER00345"/>
</dbReference>
<dbReference type="FunFam" id="3.40.190.10:FF:000034">
    <property type="entry name" value="Chorismate mutase/prephenate dehydratase"/>
    <property type="match status" value="1"/>
</dbReference>
<comment type="catalytic activity">
    <reaction evidence="1">
        <text>chorismate = prephenate</text>
        <dbReference type="Rhea" id="RHEA:13897"/>
        <dbReference type="ChEBI" id="CHEBI:29748"/>
        <dbReference type="ChEBI" id="CHEBI:29934"/>
        <dbReference type="EC" id="5.4.99.5"/>
    </reaction>
</comment>
<keyword evidence="15" id="KW-0511">Multifunctional enzyme</keyword>
<dbReference type="InterPro" id="IPR045865">
    <property type="entry name" value="ACT-like_dom_sf"/>
</dbReference>
<dbReference type="InterPro" id="IPR002701">
    <property type="entry name" value="CM_II_prokaryot"/>
</dbReference>
<evidence type="ECO:0000259" key="20">
    <source>
        <dbReference type="PROSITE" id="PS51168"/>
    </source>
</evidence>
<dbReference type="RefSeq" id="WP_072336572.1">
    <property type="nucleotide sequence ID" value="NZ_CALJDE010000074.1"/>
</dbReference>
<evidence type="ECO:0000256" key="18">
    <source>
        <dbReference type="ARBA" id="ARBA00047848"/>
    </source>
</evidence>
<comment type="pathway">
    <text evidence="5">Metabolic intermediate biosynthesis; prephenate biosynthesis; prephenate from chorismate: step 1/1.</text>
</comment>
<dbReference type="Proteomes" id="UP000186323">
    <property type="component" value="Chromosome I"/>
</dbReference>
<evidence type="ECO:0000259" key="22">
    <source>
        <dbReference type="PROSITE" id="PS51671"/>
    </source>
</evidence>
<dbReference type="SUPFAM" id="SSF55021">
    <property type="entry name" value="ACT-like"/>
    <property type="match status" value="1"/>
</dbReference>
<evidence type="ECO:0000256" key="17">
    <source>
        <dbReference type="ARBA" id="ARBA00031520"/>
    </source>
</evidence>
<dbReference type="Gene3D" id="3.30.70.260">
    <property type="match status" value="1"/>
</dbReference>
<dbReference type="GO" id="GO:0005737">
    <property type="term" value="C:cytoplasm"/>
    <property type="evidence" value="ECO:0007669"/>
    <property type="project" value="UniProtKB-SubCell"/>
</dbReference>
<dbReference type="InterPro" id="IPR036263">
    <property type="entry name" value="Chorismate_II_sf"/>
</dbReference>
<dbReference type="SMART" id="SM00830">
    <property type="entry name" value="CM_2"/>
    <property type="match status" value="1"/>
</dbReference>
<evidence type="ECO:0000256" key="8">
    <source>
        <dbReference type="ARBA" id="ARBA00014401"/>
    </source>
</evidence>
<dbReference type="CDD" id="cd04905">
    <property type="entry name" value="ACT_CM-PDT"/>
    <property type="match status" value="1"/>
</dbReference>
<accession>A0A1K1LKL6</accession>
<evidence type="ECO:0000256" key="6">
    <source>
        <dbReference type="ARBA" id="ARBA00012404"/>
    </source>
</evidence>
<dbReference type="PROSITE" id="PS51171">
    <property type="entry name" value="PREPHENATE_DEHYDR_3"/>
    <property type="match status" value="1"/>
</dbReference>
<dbReference type="UniPathway" id="UPA00120">
    <property type="reaction ID" value="UER00203"/>
</dbReference>
<evidence type="ECO:0000256" key="1">
    <source>
        <dbReference type="ARBA" id="ARBA00000824"/>
    </source>
</evidence>
<protein>
    <recommendedName>
        <fullName evidence="8">Bifunctional chorismate mutase/prephenate dehydratase</fullName>
        <ecNumber evidence="7">4.2.1.51</ecNumber>
        <ecNumber evidence="6">5.4.99.5</ecNumber>
    </recommendedName>
    <alternativeName>
        <fullName evidence="17">Chorismate mutase-prephenate dehydratase</fullName>
    </alternativeName>
    <alternativeName>
        <fullName evidence="16">p-protein</fullName>
    </alternativeName>
</protein>
<dbReference type="EMBL" id="LT630450">
    <property type="protein sequence ID" value="SFV74038.1"/>
    <property type="molecule type" value="Genomic_DNA"/>
</dbReference>
<dbReference type="PIRSF" id="PIRSF001500">
    <property type="entry name" value="Chor_mut_pdt_Ppr"/>
    <property type="match status" value="1"/>
</dbReference>
<dbReference type="PANTHER" id="PTHR21022">
    <property type="entry name" value="PREPHENATE DEHYDRATASE P PROTEIN"/>
    <property type="match status" value="1"/>
</dbReference>
<dbReference type="InterPro" id="IPR001086">
    <property type="entry name" value="Preph_deHydtase"/>
</dbReference>
<evidence type="ECO:0000256" key="15">
    <source>
        <dbReference type="ARBA" id="ARBA00023268"/>
    </source>
</evidence>
<dbReference type="EC" id="5.4.99.5" evidence="6"/>
<keyword evidence="11" id="KW-0057">Aromatic amino acid biosynthesis</keyword>
<dbReference type="Gene3D" id="3.40.190.10">
    <property type="entry name" value="Periplasmic binding protein-like II"/>
    <property type="match status" value="2"/>
</dbReference>
<keyword evidence="10" id="KW-0028">Amino-acid biosynthesis</keyword>
<evidence type="ECO:0000256" key="19">
    <source>
        <dbReference type="PIRSR" id="PIRSR001500-2"/>
    </source>
</evidence>
<evidence type="ECO:0000256" key="12">
    <source>
        <dbReference type="ARBA" id="ARBA00023222"/>
    </source>
</evidence>
<dbReference type="InterPro" id="IPR002912">
    <property type="entry name" value="ACT_dom"/>
</dbReference>
<evidence type="ECO:0000256" key="4">
    <source>
        <dbReference type="ARBA" id="ARBA00004741"/>
    </source>
</evidence>
<evidence type="ECO:0000256" key="3">
    <source>
        <dbReference type="ARBA" id="ARBA00004496"/>
    </source>
</evidence>
<comment type="pathway">
    <text evidence="4">Amino-acid biosynthesis; L-phenylalanine biosynthesis; phenylpyruvate from prephenate: step 1/1.</text>
</comment>
<dbReference type="InterPro" id="IPR008242">
    <property type="entry name" value="Chor_mutase/pphenate_deHydtase"/>
</dbReference>
<dbReference type="Pfam" id="PF01817">
    <property type="entry name" value="CM_2"/>
    <property type="match status" value="1"/>
</dbReference>
<dbReference type="PROSITE" id="PS51168">
    <property type="entry name" value="CHORISMATE_MUT_2"/>
    <property type="match status" value="1"/>
</dbReference>
<evidence type="ECO:0000259" key="21">
    <source>
        <dbReference type="PROSITE" id="PS51171"/>
    </source>
</evidence>
<feature type="domain" description="ACT" evidence="22">
    <location>
        <begin position="298"/>
        <end position="375"/>
    </location>
</feature>
<feature type="domain" description="Prephenate dehydratase" evidence="21">
    <location>
        <begin position="98"/>
        <end position="273"/>
    </location>
</feature>
<proteinExistence type="predicted"/>
<dbReference type="SUPFAM" id="SSF53850">
    <property type="entry name" value="Periplasmic binding protein-like II"/>
    <property type="match status" value="1"/>
</dbReference>
<evidence type="ECO:0000256" key="13">
    <source>
        <dbReference type="ARBA" id="ARBA00023235"/>
    </source>
</evidence>
<evidence type="ECO:0000256" key="16">
    <source>
        <dbReference type="ARBA" id="ARBA00031175"/>
    </source>
</evidence>
<dbReference type="InterPro" id="IPR036979">
    <property type="entry name" value="CM_dom_sf"/>
</dbReference>
<evidence type="ECO:0000256" key="5">
    <source>
        <dbReference type="ARBA" id="ARBA00004817"/>
    </source>
</evidence>
<dbReference type="AlphaFoldDB" id="A0A1K1LKL6"/>
<feature type="domain" description="Chorismate mutase" evidence="20">
    <location>
        <begin position="8"/>
        <end position="98"/>
    </location>
</feature>
<dbReference type="Pfam" id="PF01842">
    <property type="entry name" value="ACT"/>
    <property type="match status" value="1"/>
</dbReference>
<dbReference type="GO" id="GO:0009094">
    <property type="term" value="P:L-phenylalanine biosynthetic process"/>
    <property type="evidence" value="ECO:0007669"/>
    <property type="project" value="UniProtKB-UniPathway"/>
</dbReference>
<evidence type="ECO:0000256" key="2">
    <source>
        <dbReference type="ARBA" id="ARBA00002364"/>
    </source>
</evidence>
<dbReference type="NCBIfam" id="NF008865">
    <property type="entry name" value="PRK11898.1"/>
    <property type="match status" value="1"/>
</dbReference>
<keyword evidence="14 23" id="KW-0456">Lyase</keyword>